<dbReference type="SUPFAM" id="SSF49899">
    <property type="entry name" value="Concanavalin A-like lectins/glucanases"/>
    <property type="match status" value="1"/>
</dbReference>
<evidence type="ECO:0000313" key="1">
    <source>
        <dbReference type="EMBL" id="QHU14080.1"/>
    </source>
</evidence>
<evidence type="ECO:0008006" key="2">
    <source>
        <dbReference type="Google" id="ProtNLM"/>
    </source>
</evidence>
<dbReference type="AlphaFoldDB" id="A0A6C0KB80"/>
<protein>
    <recommendedName>
        <fullName evidence="2">Lectin/glucanase superfamily protein</fullName>
    </recommendedName>
</protein>
<dbReference type="EMBL" id="MN740830">
    <property type="protein sequence ID" value="QHU14080.1"/>
    <property type="molecule type" value="Genomic_DNA"/>
</dbReference>
<proteinExistence type="predicted"/>
<reference evidence="1" key="1">
    <citation type="journal article" date="2020" name="Nature">
        <title>Giant virus diversity and host interactions through global metagenomics.</title>
        <authorList>
            <person name="Schulz F."/>
            <person name="Roux S."/>
            <person name="Paez-Espino D."/>
            <person name="Jungbluth S."/>
            <person name="Walsh D.A."/>
            <person name="Denef V.J."/>
            <person name="McMahon K.D."/>
            <person name="Konstantinidis K.T."/>
            <person name="Eloe-Fadrosh E.A."/>
            <person name="Kyrpides N.C."/>
            <person name="Woyke T."/>
        </authorList>
    </citation>
    <scope>NUCLEOTIDE SEQUENCE</scope>
    <source>
        <strain evidence="1">GVMAG-S-1101182-85</strain>
    </source>
</reference>
<dbReference type="InterPro" id="IPR013320">
    <property type="entry name" value="ConA-like_dom_sf"/>
</dbReference>
<organism evidence="1">
    <name type="scientific">viral metagenome</name>
    <dbReference type="NCBI Taxonomy" id="1070528"/>
    <lineage>
        <taxon>unclassified sequences</taxon>
        <taxon>metagenomes</taxon>
        <taxon>organismal metagenomes</taxon>
    </lineage>
</organism>
<accession>A0A6C0KB80</accession>
<sequence>MSGDAEKADMVVFANSTGGLPAKDTTATVFTSKNIPAIYSGGEYSVSLWIYVANWSTNPNKNKIFLTIDGGDGTDNTLLMYLGANTNKMGIRVTYDNGTALTPTLVNGAIFSATSPYNDNEANFSEGDVKSIDLQKWVHVCVVLSGRRLDVYVDGKLNRSSVLAGMYKVAGTGTSYRMKVGGPNGFGGLIGQINAANYAYTPDRVWALYSNGPQDTSITSLIKSYFDPGQYSFSLKRNGEDVIAGSTPDL</sequence>
<name>A0A6C0KB80_9ZZZZ</name>
<dbReference type="Pfam" id="PF13385">
    <property type="entry name" value="Laminin_G_3"/>
    <property type="match status" value="1"/>
</dbReference>
<dbReference type="Gene3D" id="2.60.120.200">
    <property type="match status" value="1"/>
</dbReference>